<dbReference type="Proteomes" id="UP000715441">
    <property type="component" value="Unassembled WGS sequence"/>
</dbReference>
<evidence type="ECO:0000313" key="3">
    <source>
        <dbReference type="EMBL" id="NKQ56125.1"/>
    </source>
</evidence>
<gene>
    <name evidence="3" type="ORF">HFP15_24920</name>
</gene>
<evidence type="ECO:0000256" key="1">
    <source>
        <dbReference type="ARBA" id="ARBA00005254"/>
    </source>
</evidence>
<dbReference type="EMBL" id="JAAXLS010000020">
    <property type="protein sequence ID" value="NKQ56125.1"/>
    <property type="molecule type" value="Genomic_DNA"/>
</dbReference>
<dbReference type="PROSITE" id="PS00166">
    <property type="entry name" value="ENOYL_COA_HYDRATASE"/>
    <property type="match status" value="1"/>
</dbReference>
<evidence type="ECO:0000256" key="2">
    <source>
        <dbReference type="RuleBase" id="RU003707"/>
    </source>
</evidence>
<dbReference type="InterPro" id="IPR018376">
    <property type="entry name" value="Enoyl-CoA_hyd/isom_CS"/>
</dbReference>
<organism evidence="3 4">
    <name type="scientific">Amycolatopsis acididurans</name>
    <dbReference type="NCBI Taxonomy" id="2724524"/>
    <lineage>
        <taxon>Bacteria</taxon>
        <taxon>Bacillati</taxon>
        <taxon>Actinomycetota</taxon>
        <taxon>Actinomycetes</taxon>
        <taxon>Pseudonocardiales</taxon>
        <taxon>Pseudonocardiaceae</taxon>
        <taxon>Amycolatopsis</taxon>
    </lineage>
</organism>
<name>A0ABX1JCL8_9PSEU</name>
<dbReference type="Pfam" id="PF00378">
    <property type="entry name" value="ECH_1"/>
    <property type="match status" value="1"/>
</dbReference>
<proteinExistence type="inferred from homology"/>
<dbReference type="SUPFAM" id="SSF52096">
    <property type="entry name" value="ClpP/crotonase"/>
    <property type="match status" value="1"/>
</dbReference>
<dbReference type="InterPro" id="IPR029045">
    <property type="entry name" value="ClpP/crotonase-like_dom_sf"/>
</dbReference>
<dbReference type="RefSeq" id="WP_168519167.1">
    <property type="nucleotide sequence ID" value="NZ_JAAXLS010000020.1"/>
</dbReference>
<evidence type="ECO:0008006" key="5">
    <source>
        <dbReference type="Google" id="ProtNLM"/>
    </source>
</evidence>
<evidence type="ECO:0000313" key="4">
    <source>
        <dbReference type="Proteomes" id="UP000715441"/>
    </source>
</evidence>
<sequence>MTDDLIVEKIRHTTVFTINRPERLNALGGTVLTDLTAGIKEFQADPGQYVAIITGTGTRAFSSGADLKEMAGQVPDGAGLPLAASPDMCGLGSCNKVTIAAVNGLAVAGGLALCISCDIRIASDRAWFALPEVRHGILAGRALTALPRLLPFGTVADLMLTGDGLDAQNALRLGLVQQVVPQHAVLAAAVEKADTIARNSPAAVWGTKQVLNMWRNFLSAETHNYYQAIAHQVFGSGDVIEGSRAFAEKRQPEFVQAWPGTAARGIANGRAGERQTW</sequence>
<dbReference type="PANTHER" id="PTHR11941">
    <property type="entry name" value="ENOYL-COA HYDRATASE-RELATED"/>
    <property type="match status" value="1"/>
</dbReference>
<dbReference type="Gene3D" id="3.90.226.10">
    <property type="entry name" value="2-enoyl-CoA Hydratase, Chain A, domain 1"/>
    <property type="match status" value="1"/>
</dbReference>
<reference evidence="3 4" key="1">
    <citation type="submission" date="2020-04" db="EMBL/GenBank/DDBJ databases">
        <title>Novel species.</title>
        <authorList>
            <person name="Teo W.F.A."/>
            <person name="Lipun K."/>
            <person name="Srisuk N."/>
            <person name="Duangmal K."/>
        </authorList>
    </citation>
    <scope>NUCLEOTIDE SEQUENCE [LARGE SCALE GENOMIC DNA]</scope>
    <source>
        <strain evidence="3 4">K13G38</strain>
    </source>
</reference>
<dbReference type="PANTHER" id="PTHR11941:SF54">
    <property type="entry name" value="ENOYL-COA HYDRATASE, MITOCHONDRIAL"/>
    <property type="match status" value="1"/>
</dbReference>
<comment type="similarity">
    <text evidence="1 2">Belongs to the enoyl-CoA hydratase/isomerase family.</text>
</comment>
<dbReference type="CDD" id="cd06558">
    <property type="entry name" value="crotonase-like"/>
    <property type="match status" value="1"/>
</dbReference>
<protein>
    <recommendedName>
        <fullName evidence="5">Enoyl-CoA hydratase</fullName>
    </recommendedName>
</protein>
<dbReference type="InterPro" id="IPR001753">
    <property type="entry name" value="Enoyl-CoA_hydra/iso"/>
</dbReference>
<accession>A0ABX1JCL8</accession>
<comment type="caution">
    <text evidence="3">The sequence shown here is derived from an EMBL/GenBank/DDBJ whole genome shotgun (WGS) entry which is preliminary data.</text>
</comment>
<keyword evidence="4" id="KW-1185">Reference proteome</keyword>